<keyword evidence="4 6" id="KW-0460">Magnesium</keyword>
<comment type="similarity">
    <text evidence="2">Belongs to the HpcH/HpaI aldolase family.</text>
</comment>
<evidence type="ECO:0000256" key="2">
    <source>
        <dbReference type="ARBA" id="ARBA00005568"/>
    </source>
</evidence>
<dbReference type="GO" id="GO:0000287">
    <property type="term" value="F:magnesium ion binding"/>
    <property type="evidence" value="ECO:0007669"/>
    <property type="project" value="TreeGrafter"/>
</dbReference>
<name>A0A1E1EZJ4_9SPHN</name>
<evidence type="ECO:0000256" key="4">
    <source>
        <dbReference type="ARBA" id="ARBA00022842"/>
    </source>
</evidence>
<dbReference type="PIRSF" id="PIRSF015582">
    <property type="entry name" value="Cit_lyase_B"/>
    <property type="match status" value="1"/>
</dbReference>
<dbReference type="AlphaFoldDB" id="A0A1E1EZJ4"/>
<dbReference type="EMBL" id="AP017655">
    <property type="protein sequence ID" value="BAV63696.1"/>
    <property type="molecule type" value="Genomic_DNA"/>
</dbReference>
<feature type="domain" description="HpcH/HpaI aldolase/citrate lyase" evidence="7">
    <location>
        <begin position="5"/>
        <end position="204"/>
    </location>
</feature>
<dbReference type="PANTHER" id="PTHR32308">
    <property type="entry name" value="LYASE BETA SUBUNIT, PUTATIVE (AFU_ORTHOLOGUE AFUA_4G13030)-RELATED"/>
    <property type="match status" value="1"/>
</dbReference>
<keyword evidence="9" id="KW-1185">Reference proteome</keyword>
<dbReference type="InterPro" id="IPR040442">
    <property type="entry name" value="Pyrv_kinase-like_dom_sf"/>
</dbReference>
<evidence type="ECO:0000256" key="1">
    <source>
        <dbReference type="ARBA" id="ARBA00001946"/>
    </source>
</evidence>
<evidence type="ECO:0000256" key="5">
    <source>
        <dbReference type="PIRSR" id="PIRSR015582-1"/>
    </source>
</evidence>
<protein>
    <submittedName>
        <fullName evidence="8">Aldolase</fullName>
    </submittedName>
</protein>
<feature type="binding site" evidence="5">
    <location>
        <position position="59"/>
    </location>
    <ligand>
        <name>substrate</name>
    </ligand>
</feature>
<sequence length="266" mass="28090">MIAPIFVPATRPERFAKAAQCGADAIIVDLEDAVTAADKDAARERLMQVELPPVTRILRVNAAGTPWHERDLAAAARLPFDAVMLPKSEEAADIAAIRAAVPGKPVIALIETALGVAQAMALARCEGVQRLAFGSIDFSADLGCANEWDALLHARSTVVLASRLGGIAAPMDGVTLELDDATKVRDDARRAAALGFSGKLCIHPRQIAAVLEGFAPTAEEIDWAQRVASVGDQGAVSIDGIMVDPPVLRHAEQILARARAMRAADR</sequence>
<evidence type="ECO:0000313" key="8">
    <source>
        <dbReference type="EMBL" id="BAV63696.1"/>
    </source>
</evidence>
<dbReference type="InterPro" id="IPR005000">
    <property type="entry name" value="Aldolase/citrate-lyase_domain"/>
</dbReference>
<comment type="cofactor">
    <cofactor evidence="1">
        <name>Mg(2+)</name>
        <dbReference type="ChEBI" id="CHEBI:18420"/>
    </cofactor>
</comment>
<evidence type="ECO:0000313" key="9">
    <source>
        <dbReference type="Proteomes" id="UP000218272"/>
    </source>
</evidence>
<feature type="binding site" evidence="6">
    <location>
        <position position="137"/>
    </location>
    <ligand>
        <name>Mg(2+)</name>
        <dbReference type="ChEBI" id="CHEBI:18420"/>
    </ligand>
</feature>
<dbReference type="Pfam" id="PF03328">
    <property type="entry name" value="HpcH_HpaI"/>
    <property type="match status" value="1"/>
</dbReference>
<evidence type="ECO:0000256" key="3">
    <source>
        <dbReference type="ARBA" id="ARBA00022723"/>
    </source>
</evidence>
<dbReference type="GO" id="GO:0003824">
    <property type="term" value="F:catalytic activity"/>
    <property type="evidence" value="ECO:0007669"/>
    <property type="project" value="InterPro"/>
</dbReference>
<dbReference type="PANTHER" id="PTHR32308:SF10">
    <property type="entry name" value="CITRATE LYASE SUBUNIT BETA"/>
    <property type="match status" value="1"/>
</dbReference>
<dbReference type="RefSeq" id="WP_231923341.1">
    <property type="nucleotide sequence ID" value="NZ_AP017655.1"/>
</dbReference>
<feature type="binding site" evidence="6">
    <location>
        <position position="111"/>
    </location>
    <ligand>
        <name>Mg(2+)</name>
        <dbReference type="ChEBI" id="CHEBI:18420"/>
    </ligand>
</feature>
<dbReference type="InterPro" id="IPR011206">
    <property type="entry name" value="Citrate_lyase_beta/mcl1/mcl2"/>
</dbReference>
<dbReference type="KEGG" id="sclo:SCLO_1006560"/>
<reference evidence="8 9" key="1">
    <citation type="submission" date="2016-10" db="EMBL/GenBank/DDBJ databases">
        <title>Complete Genome Sequence of the Nonylphenol-Degrading Bacterium Sphingobium cloacae JCM 10874T.</title>
        <authorList>
            <person name="Ootsuka M."/>
            <person name="Nishizawa T."/>
            <person name="Ohta H."/>
        </authorList>
    </citation>
    <scope>NUCLEOTIDE SEQUENCE [LARGE SCALE GENOMIC DNA]</scope>
    <source>
        <strain evidence="8 9">JCM 10874</strain>
    </source>
</reference>
<gene>
    <name evidence="8" type="ORF">SCLO_1006560</name>
</gene>
<dbReference type="GO" id="GO:0006107">
    <property type="term" value="P:oxaloacetate metabolic process"/>
    <property type="evidence" value="ECO:0007669"/>
    <property type="project" value="TreeGrafter"/>
</dbReference>
<dbReference type="SUPFAM" id="SSF51621">
    <property type="entry name" value="Phosphoenolpyruvate/pyruvate domain"/>
    <property type="match status" value="1"/>
</dbReference>
<proteinExistence type="inferred from homology"/>
<dbReference type="Gene3D" id="3.20.20.60">
    <property type="entry name" value="Phosphoenolpyruvate-binding domains"/>
    <property type="match status" value="1"/>
</dbReference>
<dbReference type="InterPro" id="IPR015813">
    <property type="entry name" value="Pyrv/PenolPyrv_kinase-like_dom"/>
</dbReference>
<accession>A0A1E1EZJ4</accession>
<evidence type="ECO:0000256" key="6">
    <source>
        <dbReference type="PIRSR" id="PIRSR015582-2"/>
    </source>
</evidence>
<feature type="binding site" evidence="5">
    <location>
        <position position="111"/>
    </location>
    <ligand>
        <name>substrate</name>
    </ligand>
</feature>
<dbReference type="Proteomes" id="UP000218272">
    <property type="component" value="Chromosome SCLO_1"/>
</dbReference>
<organism evidence="8 9">
    <name type="scientific">Sphingobium cloacae</name>
    <dbReference type="NCBI Taxonomy" id="120107"/>
    <lineage>
        <taxon>Bacteria</taxon>
        <taxon>Pseudomonadati</taxon>
        <taxon>Pseudomonadota</taxon>
        <taxon>Alphaproteobacteria</taxon>
        <taxon>Sphingomonadales</taxon>
        <taxon>Sphingomonadaceae</taxon>
        <taxon>Sphingobium</taxon>
    </lineage>
</organism>
<evidence type="ECO:0000259" key="7">
    <source>
        <dbReference type="Pfam" id="PF03328"/>
    </source>
</evidence>
<keyword evidence="3 6" id="KW-0479">Metal-binding</keyword>